<dbReference type="Proteomes" id="UP001286174">
    <property type="component" value="Unassembled WGS sequence"/>
</dbReference>
<proteinExistence type="predicted"/>
<gene>
    <name evidence="1" type="ORF">MOZ60_08175</name>
</gene>
<dbReference type="RefSeq" id="WP_277635405.1">
    <property type="nucleotide sequence ID" value="NZ_JALBUR010000021.1"/>
</dbReference>
<protein>
    <submittedName>
        <fullName evidence="1">Uncharacterized protein</fullName>
    </submittedName>
</protein>
<evidence type="ECO:0000313" key="1">
    <source>
        <dbReference type="EMBL" id="MDX8420069.1"/>
    </source>
</evidence>
<dbReference type="AlphaFoldDB" id="A0AB35U539"/>
<dbReference type="EMBL" id="JALBUR010000021">
    <property type="protein sequence ID" value="MDX8420069.1"/>
    <property type="molecule type" value="Genomic_DNA"/>
</dbReference>
<sequence>MEQMLSLLSWSDTLMMQGYDCSGLSSEEMRDLLGKLRERGVPFLFAQGRGASQPKEEKKRGRKSKELDMALFAQLCEQLVNKEITKKEMAAMLGIAYATLQRHLLENGIVQ</sequence>
<organism evidence="1 2">
    <name type="scientific">Grylomicrobium aquisgranensis</name>
    <dbReference type="NCBI Taxonomy" id="2926318"/>
    <lineage>
        <taxon>Bacteria</taxon>
        <taxon>Bacillati</taxon>
        <taxon>Bacillota</taxon>
        <taxon>Erysipelotrichia</taxon>
        <taxon>Erysipelotrichales</taxon>
        <taxon>Erysipelotrichaceae</taxon>
        <taxon>Grylomicrobium</taxon>
    </lineage>
</organism>
<reference evidence="1 2" key="1">
    <citation type="submission" date="2022-03" db="EMBL/GenBank/DDBJ databases">
        <title>Novel taxa within the pig intestine.</title>
        <authorList>
            <person name="Wylensek D."/>
            <person name="Bishof K."/>
            <person name="Afrizal A."/>
            <person name="Clavel T."/>
        </authorList>
    </citation>
    <scope>NUCLEOTIDE SEQUENCE [LARGE SCALE GENOMIC DNA]</scope>
    <source>
        <strain evidence="1 2">CLA-KB-P133</strain>
    </source>
</reference>
<accession>A0AB35U539</accession>
<evidence type="ECO:0000313" key="2">
    <source>
        <dbReference type="Proteomes" id="UP001286174"/>
    </source>
</evidence>
<keyword evidence="2" id="KW-1185">Reference proteome</keyword>
<comment type="caution">
    <text evidence="1">The sequence shown here is derived from an EMBL/GenBank/DDBJ whole genome shotgun (WGS) entry which is preliminary data.</text>
</comment>
<name>A0AB35U539_9FIRM</name>